<evidence type="ECO:0000256" key="1">
    <source>
        <dbReference type="ARBA" id="ARBA00001946"/>
    </source>
</evidence>
<dbReference type="EMBL" id="JBHRTB010000010">
    <property type="protein sequence ID" value="MFC3142624.1"/>
    <property type="molecule type" value="Genomic_DNA"/>
</dbReference>
<reference evidence="7" key="1">
    <citation type="journal article" date="2019" name="Int. J. Syst. Evol. Microbiol.">
        <title>The Global Catalogue of Microorganisms (GCM) 10K type strain sequencing project: providing services to taxonomists for standard genome sequencing and annotation.</title>
        <authorList>
            <consortium name="The Broad Institute Genomics Platform"/>
            <consortium name="The Broad Institute Genome Sequencing Center for Infectious Disease"/>
            <person name="Wu L."/>
            <person name="Ma J."/>
        </authorList>
    </citation>
    <scope>NUCLEOTIDE SEQUENCE [LARGE SCALE GENOMIC DNA]</scope>
    <source>
        <strain evidence="7">KCTC 52366</strain>
    </source>
</reference>
<organism evidence="6 7">
    <name type="scientific">Psychromarinibacter halotolerans</name>
    <dbReference type="NCBI Taxonomy" id="1775175"/>
    <lineage>
        <taxon>Bacteria</taxon>
        <taxon>Pseudomonadati</taxon>
        <taxon>Pseudomonadota</taxon>
        <taxon>Alphaproteobacteria</taxon>
        <taxon>Rhodobacterales</taxon>
        <taxon>Paracoccaceae</taxon>
        <taxon>Psychromarinibacter</taxon>
    </lineage>
</organism>
<comment type="caution">
    <text evidence="6">The sequence shown here is derived from an EMBL/GenBank/DDBJ whole genome shotgun (WGS) entry which is preliminary data.</text>
</comment>
<dbReference type="GO" id="GO:0016787">
    <property type="term" value="F:hydrolase activity"/>
    <property type="evidence" value="ECO:0007669"/>
    <property type="project" value="UniProtKB-KW"/>
</dbReference>
<dbReference type="CDD" id="cd04666">
    <property type="entry name" value="NUDIX_DIPP2_like_Nudt4"/>
    <property type="match status" value="1"/>
</dbReference>
<evidence type="ECO:0000259" key="5">
    <source>
        <dbReference type="PROSITE" id="PS51462"/>
    </source>
</evidence>
<evidence type="ECO:0000256" key="4">
    <source>
        <dbReference type="ARBA" id="ARBA00022842"/>
    </source>
</evidence>
<evidence type="ECO:0000256" key="3">
    <source>
        <dbReference type="ARBA" id="ARBA00022801"/>
    </source>
</evidence>
<sequence length="153" mass="17258">MARAKIRPLQLAPEQRRMIRSQVGGLCYRVRNERAEILLVTTRGAGRWIIPKGWPLAGETAGASALQECWEEAGVVGTLSGSALGAFTYVKDRAEDDHPHSVTVFPVKVKRLEDKYPEAKQRRRKWFSTAKAAQRVTEPELRQILAAFEPTRF</sequence>
<evidence type="ECO:0000256" key="2">
    <source>
        <dbReference type="ARBA" id="ARBA00022723"/>
    </source>
</evidence>
<dbReference type="RefSeq" id="WP_275633416.1">
    <property type="nucleotide sequence ID" value="NZ_JARGYD010000005.1"/>
</dbReference>
<evidence type="ECO:0000313" key="6">
    <source>
        <dbReference type="EMBL" id="MFC3142624.1"/>
    </source>
</evidence>
<dbReference type="InterPro" id="IPR047198">
    <property type="entry name" value="DDP-like_NUDIX"/>
</dbReference>
<dbReference type="Pfam" id="PF00293">
    <property type="entry name" value="NUDIX"/>
    <property type="match status" value="1"/>
</dbReference>
<dbReference type="Gene3D" id="3.90.79.10">
    <property type="entry name" value="Nucleoside Triphosphate Pyrophosphohydrolase"/>
    <property type="match status" value="1"/>
</dbReference>
<name>A0ABV7GLY6_9RHOB</name>
<keyword evidence="7" id="KW-1185">Reference proteome</keyword>
<dbReference type="InterPro" id="IPR000086">
    <property type="entry name" value="NUDIX_hydrolase_dom"/>
</dbReference>
<keyword evidence="3 6" id="KW-0378">Hydrolase</keyword>
<dbReference type="PROSITE" id="PS51462">
    <property type="entry name" value="NUDIX"/>
    <property type="match status" value="1"/>
</dbReference>
<dbReference type="Proteomes" id="UP001595632">
    <property type="component" value="Unassembled WGS sequence"/>
</dbReference>
<accession>A0ABV7GLY6</accession>
<proteinExistence type="predicted"/>
<dbReference type="InterPro" id="IPR015797">
    <property type="entry name" value="NUDIX_hydrolase-like_dom_sf"/>
</dbReference>
<evidence type="ECO:0000313" key="7">
    <source>
        <dbReference type="Proteomes" id="UP001595632"/>
    </source>
</evidence>
<protein>
    <submittedName>
        <fullName evidence="6">NUDIX hydrolase</fullName>
    </submittedName>
</protein>
<keyword evidence="4" id="KW-0460">Magnesium</keyword>
<dbReference type="PANTHER" id="PTHR12629">
    <property type="entry name" value="DIPHOSPHOINOSITOL POLYPHOSPHATE PHOSPHOHYDROLASE"/>
    <property type="match status" value="1"/>
</dbReference>
<gene>
    <name evidence="6" type="ORF">ACFOGP_07880</name>
</gene>
<dbReference type="PANTHER" id="PTHR12629:SF0">
    <property type="entry name" value="DIPHOSPHOINOSITOL-POLYPHOSPHATE DIPHOSPHATASE"/>
    <property type="match status" value="1"/>
</dbReference>
<dbReference type="SUPFAM" id="SSF55811">
    <property type="entry name" value="Nudix"/>
    <property type="match status" value="1"/>
</dbReference>
<keyword evidence="2" id="KW-0479">Metal-binding</keyword>
<feature type="domain" description="Nudix hydrolase" evidence="5">
    <location>
        <begin position="18"/>
        <end position="149"/>
    </location>
</feature>
<comment type="cofactor">
    <cofactor evidence="1">
        <name>Mg(2+)</name>
        <dbReference type="ChEBI" id="CHEBI:18420"/>
    </cofactor>
</comment>